<feature type="transmembrane region" description="Helical" evidence="1">
    <location>
        <begin position="7"/>
        <end position="25"/>
    </location>
</feature>
<dbReference type="EMBL" id="JAKHLF010000018">
    <property type="protein sequence ID" value="MCZ3845415.1"/>
    <property type="molecule type" value="Genomic_DNA"/>
</dbReference>
<keyword evidence="1" id="KW-1133">Transmembrane helix</keyword>
<gene>
    <name evidence="2" type="ORF">L2422_07925</name>
</gene>
<dbReference type="Proteomes" id="UP001213015">
    <property type="component" value="Unassembled WGS sequence"/>
</dbReference>
<keyword evidence="1" id="KW-0472">Membrane</keyword>
<dbReference type="GeneID" id="97458475"/>
<evidence type="ECO:0000256" key="1">
    <source>
        <dbReference type="SAM" id="Phobius"/>
    </source>
</evidence>
<feature type="transmembrane region" description="Helical" evidence="1">
    <location>
        <begin position="85"/>
        <end position="103"/>
    </location>
</feature>
<name>A0AAP3GYQ2_9LACO</name>
<protein>
    <submittedName>
        <fullName evidence="2">Uncharacterized protein</fullName>
    </submittedName>
</protein>
<dbReference type="AlphaFoldDB" id="A0AAP3GYQ2"/>
<accession>A0AAP3GYQ2</accession>
<reference evidence="2" key="1">
    <citation type="submission" date="2022-01" db="EMBL/GenBank/DDBJ databases">
        <title>VMRC isolate genome collection.</title>
        <authorList>
            <person name="France M."/>
            <person name="Rutt L."/>
            <person name="Humphrys M."/>
            <person name="Ravel J."/>
        </authorList>
    </citation>
    <scope>NUCLEOTIDE SEQUENCE</scope>
    <source>
        <strain evidence="2">C0127B5</strain>
    </source>
</reference>
<evidence type="ECO:0000313" key="3">
    <source>
        <dbReference type="Proteomes" id="UP001213015"/>
    </source>
</evidence>
<organism evidence="2 3">
    <name type="scientific">Lactobacillus mulieris</name>
    <dbReference type="NCBI Taxonomy" id="2508708"/>
    <lineage>
        <taxon>Bacteria</taxon>
        <taxon>Bacillati</taxon>
        <taxon>Bacillota</taxon>
        <taxon>Bacilli</taxon>
        <taxon>Lactobacillales</taxon>
        <taxon>Lactobacillaceae</taxon>
        <taxon>Lactobacillus</taxon>
    </lineage>
</organism>
<sequence length="115" mass="13155">MKKRPIVLYTCMIIFDTLVISYLPAGTIFQILGSVTLISPIIIGMYAIANFKRDDFRFSLLNALICIPYVFLLVEYLIWSGWIRIVVNIMIVLFSTVGIYAYLSLKSNLNHKKVS</sequence>
<dbReference type="RefSeq" id="WP_006587662.1">
    <property type="nucleotide sequence ID" value="NZ_CABMGH010000030.1"/>
</dbReference>
<keyword evidence="1" id="KW-0812">Transmembrane</keyword>
<proteinExistence type="predicted"/>
<feature type="transmembrane region" description="Helical" evidence="1">
    <location>
        <begin position="60"/>
        <end position="79"/>
    </location>
</feature>
<feature type="transmembrane region" description="Helical" evidence="1">
    <location>
        <begin position="31"/>
        <end position="48"/>
    </location>
</feature>
<comment type="caution">
    <text evidence="2">The sequence shown here is derived from an EMBL/GenBank/DDBJ whole genome shotgun (WGS) entry which is preliminary data.</text>
</comment>
<evidence type="ECO:0000313" key="2">
    <source>
        <dbReference type="EMBL" id="MCZ3845415.1"/>
    </source>
</evidence>